<dbReference type="InterPro" id="IPR004837">
    <property type="entry name" value="NaCa_Exmemb"/>
</dbReference>
<feature type="domain" description="Sodium/calcium exchanger membrane region" evidence="6">
    <location>
        <begin position="184"/>
        <end position="322"/>
    </location>
</feature>
<dbReference type="Pfam" id="PF01699">
    <property type="entry name" value="Na_Ca_ex"/>
    <property type="match status" value="2"/>
</dbReference>
<sequence>MMELLTLILSLLAILAFCELFTNAVEWLGKNLNFGHSVVGSVFSAVSTALPETIIPIIALLTLPTLASREGIGIGAILGAPLMLSTLTFSLLALPALFRKGNKNLNFKKEAILLDIKFFIFNFSLALLISIFSIKLKYFFAIFFLISYLFYLYTVFKRDEGFEEEDLHLLLISTSKDPGNLMVFLQLGIGLCGILLSSYFFVNSIESVSNIIGLNPFIVSAIFSPIATELPEKFNSISWVIKGKDHLAISNITGAMVFQSSFPIMAGLILSSWQLDEKAIALCSVTILSSLYLYFLIKNGAINPKLLFLNFIFYIIYILISLNFGVRL</sequence>
<dbReference type="KEGG" id="taci:TDSAC_0272"/>
<dbReference type="GO" id="GO:0005886">
    <property type="term" value="C:plasma membrane"/>
    <property type="evidence" value="ECO:0007669"/>
    <property type="project" value="TreeGrafter"/>
</dbReference>
<dbReference type="Proteomes" id="UP000244792">
    <property type="component" value="Chromosome"/>
</dbReference>
<feature type="transmembrane region" description="Helical" evidence="5">
    <location>
        <begin position="138"/>
        <end position="156"/>
    </location>
</feature>
<keyword evidence="2 5" id="KW-0812">Transmembrane</keyword>
<dbReference type="Gene3D" id="1.20.1420.30">
    <property type="entry name" value="NCX, central ion-binding region"/>
    <property type="match status" value="1"/>
</dbReference>
<accession>A0A2R4VYQ1</accession>
<evidence type="ECO:0000256" key="4">
    <source>
        <dbReference type="ARBA" id="ARBA00023136"/>
    </source>
</evidence>
<dbReference type="InterPro" id="IPR004481">
    <property type="entry name" value="K/Na/Ca-exchanger"/>
</dbReference>
<feature type="transmembrane region" description="Helical" evidence="5">
    <location>
        <begin position="110"/>
        <end position="132"/>
    </location>
</feature>
<dbReference type="GO" id="GO:0008273">
    <property type="term" value="F:calcium, potassium:sodium antiporter activity"/>
    <property type="evidence" value="ECO:0007669"/>
    <property type="project" value="TreeGrafter"/>
</dbReference>
<feature type="transmembrane region" description="Helical" evidence="5">
    <location>
        <begin position="306"/>
        <end position="326"/>
    </location>
</feature>
<dbReference type="InterPro" id="IPR044880">
    <property type="entry name" value="NCX_ion-bd_dom_sf"/>
</dbReference>
<evidence type="ECO:0000313" key="7">
    <source>
        <dbReference type="EMBL" id="AWB09655.1"/>
    </source>
</evidence>
<evidence type="ECO:0000256" key="1">
    <source>
        <dbReference type="ARBA" id="ARBA00004141"/>
    </source>
</evidence>
<evidence type="ECO:0000256" key="5">
    <source>
        <dbReference type="SAM" id="Phobius"/>
    </source>
</evidence>
<reference evidence="7 8" key="1">
    <citation type="submission" date="2017-04" db="EMBL/GenBank/DDBJ databases">
        <title>Genomic insights into metabolism of Thermodesulfobium acidiphilum.</title>
        <authorList>
            <person name="Toshchakov S.V."/>
            <person name="Frolov E.N."/>
            <person name="Kublanov I.V."/>
            <person name="Samarov N.I."/>
            <person name="Novikov A."/>
            <person name="Lebedinsky A.V."/>
            <person name="Bonch-Osmolovskaya E.A."/>
            <person name="Chernyh N.A."/>
        </authorList>
    </citation>
    <scope>NUCLEOTIDE SEQUENCE [LARGE SCALE GENOMIC DNA]</scope>
    <source>
        <strain evidence="7 8">3127-1</strain>
    </source>
</reference>
<evidence type="ECO:0000256" key="2">
    <source>
        <dbReference type="ARBA" id="ARBA00022692"/>
    </source>
</evidence>
<proteinExistence type="predicted"/>
<evidence type="ECO:0000313" key="8">
    <source>
        <dbReference type="Proteomes" id="UP000244792"/>
    </source>
</evidence>
<feature type="transmembrane region" description="Helical" evidence="5">
    <location>
        <begin position="208"/>
        <end position="227"/>
    </location>
</feature>
<keyword evidence="3 5" id="KW-1133">Transmembrane helix</keyword>
<dbReference type="EMBL" id="CP020921">
    <property type="protein sequence ID" value="AWB09655.1"/>
    <property type="molecule type" value="Genomic_DNA"/>
</dbReference>
<dbReference type="PANTHER" id="PTHR10846">
    <property type="entry name" value="SODIUM/POTASSIUM/CALCIUM EXCHANGER"/>
    <property type="match status" value="1"/>
</dbReference>
<protein>
    <submittedName>
        <fullName evidence="7">Cation:H+ antiporter</fullName>
    </submittedName>
</protein>
<evidence type="ECO:0000259" key="6">
    <source>
        <dbReference type="Pfam" id="PF01699"/>
    </source>
</evidence>
<organism evidence="7 8">
    <name type="scientific">Thermodesulfobium acidiphilum</name>
    <dbReference type="NCBI Taxonomy" id="1794699"/>
    <lineage>
        <taxon>Bacteria</taxon>
        <taxon>Pseudomonadati</taxon>
        <taxon>Thermodesulfobiota</taxon>
        <taxon>Thermodesulfobiia</taxon>
        <taxon>Thermodesulfobiales</taxon>
        <taxon>Thermodesulfobiaceae</taxon>
        <taxon>Thermodesulfobium</taxon>
    </lineage>
</organism>
<feature type="transmembrane region" description="Helical" evidence="5">
    <location>
        <begin position="72"/>
        <end position="98"/>
    </location>
</feature>
<feature type="transmembrane region" description="Helical" evidence="5">
    <location>
        <begin position="181"/>
        <end position="202"/>
    </location>
</feature>
<comment type="subcellular location">
    <subcellularLocation>
        <location evidence="1">Membrane</location>
        <topology evidence="1">Multi-pass membrane protein</topology>
    </subcellularLocation>
</comment>
<feature type="transmembrane region" description="Helical" evidence="5">
    <location>
        <begin position="248"/>
        <end position="273"/>
    </location>
</feature>
<dbReference type="AlphaFoldDB" id="A0A2R4VYQ1"/>
<keyword evidence="8" id="KW-1185">Reference proteome</keyword>
<evidence type="ECO:0000256" key="3">
    <source>
        <dbReference type="ARBA" id="ARBA00022989"/>
    </source>
</evidence>
<name>A0A2R4VYQ1_THEAF</name>
<feature type="transmembrane region" description="Helical" evidence="5">
    <location>
        <begin position="279"/>
        <end position="297"/>
    </location>
</feature>
<dbReference type="GO" id="GO:0005262">
    <property type="term" value="F:calcium channel activity"/>
    <property type="evidence" value="ECO:0007669"/>
    <property type="project" value="TreeGrafter"/>
</dbReference>
<dbReference type="PANTHER" id="PTHR10846:SF8">
    <property type="entry name" value="INNER MEMBRANE PROTEIN YRBG"/>
    <property type="match status" value="1"/>
</dbReference>
<keyword evidence="4 5" id="KW-0472">Membrane</keyword>
<dbReference type="GO" id="GO:0006874">
    <property type="term" value="P:intracellular calcium ion homeostasis"/>
    <property type="evidence" value="ECO:0007669"/>
    <property type="project" value="TreeGrafter"/>
</dbReference>
<feature type="domain" description="Sodium/calcium exchanger membrane region" evidence="6">
    <location>
        <begin position="4"/>
        <end position="156"/>
    </location>
</feature>
<gene>
    <name evidence="7" type="ORF">TDSAC_0272</name>
</gene>